<sequence length="214" mass="24169">MSVKNCGHHHYKRRKLYRRLLIGVAVLLGLIALVVFLVWIILRPSKPHFTLQDVTIYNFTVSPSLPYTLTTTMQITIGTTNPNDRIGIYYVNLDVYGSYRNQHITLPTVLPTSYQGHREVAVWSPMLYGYTVPVSPYLQQVLAQDLNVGAVLVNIKIDGRLKWKVGTWISGKYQLNVNCPAYIRFSEQNSGFGVSSVMKFQLVQACSVETGLDS</sequence>
<organism evidence="7 8">
    <name type="scientific">Rhamnella rubrinervis</name>
    <dbReference type="NCBI Taxonomy" id="2594499"/>
    <lineage>
        <taxon>Eukaryota</taxon>
        <taxon>Viridiplantae</taxon>
        <taxon>Streptophyta</taxon>
        <taxon>Embryophyta</taxon>
        <taxon>Tracheophyta</taxon>
        <taxon>Spermatophyta</taxon>
        <taxon>Magnoliopsida</taxon>
        <taxon>eudicotyledons</taxon>
        <taxon>Gunneridae</taxon>
        <taxon>Pentapetalae</taxon>
        <taxon>rosids</taxon>
        <taxon>fabids</taxon>
        <taxon>Rosales</taxon>
        <taxon>Rhamnaceae</taxon>
        <taxon>rhamnoid group</taxon>
        <taxon>Rhamneae</taxon>
        <taxon>Rhamnella</taxon>
    </lineage>
</organism>
<comment type="caution">
    <text evidence="7">The sequence shown here is derived from an EMBL/GenBank/DDBJ whole genome shotgun (WGS) entry which is preliminary data.</text>
</comment>
<keyword evidence="3 5" id="KW-1133">Transmembrane helix</keyword>
<evidence type="ECO:0000313" key="8">
    <source>
        <dbReference type="Proteomes" id="UP000796880"/>
    </source>
</evidence>
<evidence type="ECO:0000259" key="6">
    <source>
        <dbReference type="Pfam" id="PF03168"/>
    </source>
</evidence>
<comment type="subcellular location">
    <subcellularLocation>
        <location evidence="1">Membrane</location>
        <topology evidence="1">Single-pass membrane protein</topology>
    </subcellularLocation>
</comment>
<dbReference type="AlphaFoldDB" id="A0A8K0E288"/>
<evidence type="ECO:0000256" key="5">
    <source>
        <dbReference type="SAM" id="Phobius"/>
    </source>
</evidence>
<gene>
    <name evidence="7" type="ORF">FNV43_RR17711</name>
</gene>
<dbReference type="GO" id="GO:0098542">
    <property type="term" value="P:defense response to other organism"/>
    <property type="evidence" value="ECO:0007669"/>
    <property type="project" value="InterPro"/>
</dbReference>
<feature type="transmembrane region" description="Helical" evidence="5">
    <location>
        <begin position="20"/>
        <end position="42"/>
    </location>
</feature>
<dbReference type="PANTHER" id="PTHR31415:SF166">
    <property type="entry name" value="LATE EMBRYOGENESIS ABUNDANT (LEA) HYDROXYPROLINE-RICH GLYCOPROTEIN FAMILY"/>
    <property type="match status" value="1"/>
</dbReference>
<dbReference type="Pfam" id="PF03168">
    <property type="entry name" value="LEA_2"/>
    <property type="match status" value="1"/>
</dbReference>
<evidence type="ECO:0000256" key="1">
    <source>
        <dbReference type="ARBA" id="ARBA00004167"/>
    </source>
</evidence>
<dbReference type="InterPro" id="IPR004864">
    <property type="entry name" value="LEA_2"/>
</dbReference>
<evidence type="ECO:0000256" key="2">
    <source>
        <dbReference type="ARBA" id="ARBA00022692"/>
    </source>
</evidence>
<dbReference type="PANTHER" id="PTHR31415">
    <property type="entry name" value="OS05G0367900 PROTEIN"/>
    <property type="match status" value="1"/>
</dbReference>
<dbReference type="InterPro" id="IPR044839">
    <property type="entry name" value="NDR1-like"/>
</dbReference>
<keyword evidence="4 5" id="KW-0472">Membrane</keyword>
<dbReference type="GO" id="GO:0005886">
    <property type="term" value="C:plasma membrane"/>
    <property type="evidence" value="ECO:0007669"/>
    <property type="project" value="TreeGrafter"/>
</dbReference>
<evidence type="ECO:0000313" key="7">
    <source>
        <dbReference type="EMBL" id="KAF3439433.1"/>
    </source>
</evidence>
<keyword evidence="2 5" id="KW-0812">Transmembrane</keyword>
<feature type="domain" description="Late embryogenesis abundant protein LEA-2 subgroup" evidence="6">
    <location>
        <begin position="80"/>
        <end position="179"/>
    </location>
</feature>
<evidence type="ECO:0000256" key="3">
    <source>
        <dbReference type="ARBA" id="ARBA00022989"/>
    </source>
</evidence>
<dbReference type="Proteomes" id="UP000796880">
    <property type="component" value="Unassembled WGS sequence"/>
</dbReference>
<dbReference type="EMBL" id="VOIH02000008">
    <property type="protein sequence ID" value="KAF3439433.1"/>
    <property type="molecule type" value="Genomic_DNA"/>
</dbReference>
<keyword evidence="8" id="KW-1185">Reference proteome</keyword>
<dbReference type="OrthoDB" id="1426517at2759"/>
<accession>A0A8K0E288</accession>
<evidence type="ECO:0000256" key="4">
    <source>
        <dbReference type="ARBA" id="ARBA00023136"/>
    </source>
</evidence>
<name>A0A8K0E288_9ROSA</name>
<protein>
    <recommendedName>
        <fullName evidence="6">Late embryogenesis abundant protein LEA-2 subgroup domain-containing protein</fullName>
    </recommendedName>
</protein>
<proteinExistence type="predicted"/>
<dbReference type="GO" id="GO:0009506">
    <property type="term" value="C:plasmodesma"/>
    <property type="evidence" value="ECO:0007669"/>
    <property type="project" value="TreeGrafter"/>
</dbReference>
<reference evidence="7" key="1">
    <citation type="submission" date="2020-03" db="EMBL/GenBank/DDBJ databases">
        <title>A high-quality chromosome-level genome assembly of a woody plant with both climbing and erect habits, Rhamnella rubrinervis.</title>
        <authorList>
            <person name="Lu Z."/>
            <person name="Yang Y."/>
            <person name="Zhu X."/>
            <person name="Sun Y."/>
        </authorList>
    </citation>
    <scope>NUCLEOTIDE SEQUENCE</scope>
    <source>
        <strain evidence="7">BYM</strain>
        <tissue evidence="7">Leaf</tissue>
    </source>
</reference>